<dbReference type="Proteomes" id="UP000765509">
    <property type="component" value="Unassembled WGS sequence"/>
</dbReference>
<dbReference type="InterPro" id="IPR043128">
    <property type="entry name" value="Rev_trsase/Diguanyl_cyclase"/>
</dbReference>
<dbReference type="AlphaFoldDB" id="A0A9Q3IWH8"/>
<evidence type="ECO:0000313" key="2">
    <source>
        <dbReference type="Proteomes" id="UP000765509"/>
    </source>
</evidence>
<sequence length="104" mass="11999">MLTVPSYLESLETKKETEKHINELLEIGLISKIGHNEIVEVTKLDLITWENGKFRLGGDFRALKSYTKKDRYSIARIRFALEKISKSNLIKSLDCMKSFHKNGV</sequence>
<organism evidence="1 2">
    <name type="scientific">Austropuccinia psidii MF-1</name>
    <dbReference type="NCBI Taxonomy" id="1389203"/>
    <lineage>
        <taxon>Eukaryota</taxon>
        <taxon>Fungi</taxon>
        <taxon>Dikarya</taxon>
        <taxon>Basidiomycota</taxon>
        <taxon>Pucciniomycotina</taxon>
        <taxon>Pucciniomycetes</taxon>
        <taxon>Pucciniales</taxon>
        <taxon>Sphaerophragmiaceae</taxon>
        <taxon>Austropuccinia</taxon>
    </lineage>
</organism>
<name>A0A9Q3IWH8_9BASI</name>
<gene>
    <name evidence="1" type="ORF">O181_090994</name>
</gene>
<keyword evidence="2" id="KW-1185">Reference proteome</keyword>
<dbReference type="EMBL" id="AVOT02057109">
    <property type="protein sequence ID" value="MBW0551279.1"/>
    <property type="molecule type" value="Genomic_DNA"/>
</dbReference>
<dbReference type="InterPro" id="IPR043502">
    <property type="entry name" value="DNA/RNA_pol_sf"/>
</dbReference>
<evidence type="ECO:0000313" key="1">
    <source>
        <dbReference type="EMBL" id="MBW0551279.1"/>
    </source>
</evidence>
<reference evidence="1" key="1">
    <citation type="submission" date="2021-03" db="EMBL/GenBank/DDBJ databases">
        <title>Draft genome sequence of rust myrtle Austropuccinia psidii MF-1, a brazilian biotype.</title>
        <authorList>
            <person name="Quecine M.C."/>
            <person name="Pachon D.M.R."/>
            <person name="Bonatelli M.L."/>
            <person name="Correr F.H."/>
            <person name="Franceschini L.M."/>
            <person name="Leite T.F."/>
            <person name="Margarido G.R.A."/>
            <person name="Almeida C.A."/>
            <person name="Ferrarezi J.A."/>
            <person name="Labate C.A."/>
        </authorList>
    </citation>
    <scope>NUCLEOTIDE SEQUENCE</scope>
    <source>
        <strain evidence="1">MF-1</strain>
    </source>
</reference>
<accession>A0A9Q3IWH8</accession>
<protein>
    <submittedName>
        <fullName evidence="1">Uncharacterized protein</fullName>
    </submittedName>
</protein>
<dbReference type="SUPFAM" id="SSF56672">
    <property type="entry name" value="DNA/RNA polymerases"/>
    <property type="match status" value="1"/>
</dbReference>
<dbReference type="Gene3D" id="3.30.70.270">
    <property type="match status" value="1"/>
</dbReference>
<comment type="caution">
    <text evidence="1">The sequence shown here is derived from an EMBL/GenBank/DDBJ whole genome shotgun (WGS) entry which is preliminary data.</text>
</comment>
<proteinExistence type="predicted"/>
<dbReference type="Gene3D" id="3.10.10.10">
    <property type="entry name" value="HIV Type 1 Reverse Transcriptase, subunit A, domain 1"/>
    <property type="match status" value="1"/>
</dbReference>